<evidence type="ECO:0000256" key="1">
    <source>
        <dbReference type="ARBA" id="ARBA00004167"/>
    </source>
</evidence>
<feature type="domain" description="Cadherin" evidence="13">
    <location>
        <begin position="855"/>
        <end position="957"/>
    </location>
</feature>
<gene>
    <name evidence="14" type="ORF">DSTB1V02_LOCUS2356</name>
</gene>
<dbReference type="PROSITE" id="PS50268">
    <property type="entry name" value="CADHERIN_2"/>
    <property type="match status" value="13"/>
</dbReference>
<feature type="domain" description="Cadherin" evidence="13">
    <location>
        <begin position="728"/>
        <end position="848"/>
    </location>
</feature>
<evidence type="ECO:0000256" key="11">
    <source>
        <dbReference type="SAM" id="Phobius"/>
    </source>
</evidence>
<keyword evidence="4 12" id="KW-0732">Signal</keyword>
<dbReference type="PANTHER" id="PTHR24026">
    <property type="entry name" value="FAT ATYPICAL CADHERIN-RELATED"/>
    <property type="match status" value="1"/>
</dbReference>
<dbReference type="SUPFAM" id="SSF49313">
    <property type="entry name" value="Cadherin-like"/>
    <property type="match status" value="14"/>
</dbReference>
<keyword evidence="5" id="KW-0677">Repeat</keyword>
<dbReference type="Proteomes" id="UP000677054">
    <property type="component" value="Unassembled WGS sequence"/>
</dbReference>
<dbReference type="GO" id="GO:0007156">
    <property type="term" value="P:homophilic cell adhesion via plasma membrane adhesion molecules"/>
    <property type="evidence" value="ECO:0007669"/>
    <property type="project" value="InterPro"/>
</dbReference>
<evidence type="ECO:0000256" key="4">
    <source>
        <dbReference type="ARBA" id="ARBA00022729"/>
    </source>
</evidence>
<comment type="subcellular location">
    <subcellularLocation>
        <location evidence="1">Membrane</location>
        <topology evidence="1">Single-pass membrane protein</topology>
    </subcellularLocation>
</comment>
<dbReference type="PROSITE" id="PS00232">
    <property type="entry name" value="CADHERIN_1"/>
    <property type="match status" value="5"/>
</dbReference>
<dbReference type="CDD" id="cd11304">
    <property type="entry name" value="Cadherin_repeat"/>
    <property type="match status" value="13"/>
</dbReference>
<evidence type="ECO:0000256" key="6">
    <source>
        <dbReference type="ARBA" id="ARBA00022837"/>
    </source>
</evidence>
<evidence type="ECO:0000256" key="8">
    <source>
        <dbReference type="ARBA" id="ARBA00023136"/>
    </source>
</evidence>
<feature type="signal peptide" evidence="12">
    <location>
        <begin position="1"/>
        <end position="28"/>
    </location>
</feature>
<evidence type="ECO:0000256" key="9">
    <source>
        <dbReference type="ARBA" id="ARBA00023157"/>
    </source>
</evidence>
<evidence type="ECO:0000256" key="12">
    <source>
        <dbReference type="SAM" id="SignalP"/>
    </source>
</evidence>
<organism evidence="14">
    <name type="scientific">Darwinula stevensoni</name>
    <dbReference type="NCBI Taxonomy" id="69355"/>
    <lineage>
        <taxon>Eukaryota</taxon>
        <taxon>Metazoa</taxon>
        <taxon>Ecdysozoa</taxon>
        <taxon>Arthropoda</taxon>
        <taxon>Crustacea</taxon>
        <taxon>Oligostraca</taxon>
        <taxon>Ostracoda</taxon>
        <taxon>Podocopa</taxon>
        <taxon>Podocopida</taxon>
        <taxon>Darwinulocopina</taxon>
        <taxon>Darwinuloidea</taxon>
        <taxon>Darwinulidae</taxon>
        <taxon>Darwinula</taxon>
    </lineage>
</organism>
<evidence type="ECO:0000313" key="15">
    <source>
        <dbReference type="Proteomes" id="UP000677054"/>
    </source>
</evidence>
<protein>
    <recommendedName>
        <fullName evidence="13">Cadherin domain-containing protein</fullName>
    </recommendedName>
</protein>
<dbReference type="InterPro" id="IPR020894">
    <property type="entry name" value="Cadherin_CS"/>
</dbReference>
<dbReference type="Pfam" id="PF00028">
    <property type="entry name" value="Cadherin"/>
    <property type="match status" value="10"/>
</dbReference>
<dbReference type="FunFam" id="2.60.40.60:FF:000020">
    <property type="entry name" value="Dachsous cadherin-related 1b"/>
    <property type="match status" value="2"/>
</dbReference>
<feature type="domain" description="Cadherin" evidence="13">
    <location>
        <begin position="1060"/>
        <end position="1166"/>
    </location>
</feature>
<feature type="transmembrane region" description="Helical" evidence="11">
    <location>
        <begin position="1619"/>
        <end position="1644"/>
    </location>
</feature>
<keyword evidence="15" id="KW-1185">Reference proteome</keyword>
<evidence type="ECO:0000313" key="14">
    <source>
        <dbReference type="EMBL" id="CAD7242390.1"/>
    </source>
</evidence>
<dbReference type="InterPro" id="IPR015919">
    <property type="entry name" value="Cadherin-like_sf"/>
</dbReference>
<dbReference type="FunFam" id="2.60.40.60:FF:000058">
    <property type="entry name" value="FAT atypical cadherin 3"/>
    <property type="match status" value="1"/>
</dbReference>
<dbReference type="SMART" id="SM00112">
    <property type="entry name" value="CA"/>
    <property type="match status" value="13"/>
</dbReference>
<reference evidence="14" key="1">
    <citation type="submission" date="2020-11" db="EMBL/GenBank/DDBJ databases">
        <authorList>
            <person name="Tran Van P."/>
        </authorList>
    </citation>
    <scope>NUCLEOTIDE SEQUENCE</scope>
</reference>
<keyword evidence="7 11" id="KW-1133">Transmembrane helix</keyword>
<dbReference type="EMBL" id="LR899777">
    <property type="protein sequence ID" value="CAD7242390.1"/>
    <property type="molecule type" value="Genomic_DNA"/>
</dbReference>
<dbReference type="GO" id="GO:0005509">
    <property type="term" value="F:calcium ion binding"/>
    <property type="evidence" value="ECO:0007669"/>
    <property type="project" value="UniProtKB-UniRule"/>
</dbReference>
<name>A0A7R8X7D1_9CRUS</name>
<dbReference type="Gene3D" id="2.60.40.60">
    <property type="entry name" value="Cadherins"/>
    <property type="match status" value="14"/>
</dbReference>
<feature type="domain" description="Cadherin" evidence="13">
    <location>
        <begin position="138"/>
        <end position="244"/>
    </location>
</feature>
<dbReference type="GO" id="GO:0005886">
    <property type="term" value="C:plasma membrane"/>
    <property type="evidence" value="ECO:0007669"/>
    <property type="project" value="InterPro"/>
</dbReference>
<dbReference type="EMBL" id="CAJPEV010000260">
    <property type="protein sequence ID" value="CAG0883109.1"/>
    <property type="molecule type" value="Genomic_DNA"/>
</dbReference>
<feature type="domain" description="Cadherin" evidence="13">
    <location>
        <begin position="1170"/>
        <end position="1279"/>
    </location>
</feature>
<dbReference type="PRINTS" id="PR00205">
    <property type="entry name" value="CADHERIN"/>
</dbReference>
<sequence>MASKSIRENVLTPSFLLFLSSLLSGATGNQAPIFINDMNQHVISENTPPGTSVYQLSGEDPEGSPVKYGILGTDKLTVNPSTGDVIIAKPLDREESDILRPTVTLEDQVLGKNQDNNLVQVPISIIILDENDNPPIFDGMPFEVTVKEDAKIGTSLLNIVISDTDLVGDILSLHCKGASCDTFDLKTQESSSQTYNGTLVLKENLNYLKHPVHQLRVIASDGVHNVSTGILVQVEDVPNSPPLFRGSLGGLVKEDVLPGTLVLTVKAVDGDPGSPRPIHYELLDSASNHFLIDPETGELRTAKPLDREKLAPKLGIIHLPVAGQHSRFLLDLEDPSGLFTLEPLTVDGSASLSIRLAKGELDYENPNQRKFILVVKAREDSTAESLSSTATVTVNTLDVNDNRPQFGKEMYMFTISEMAIPGSRVASIAAHDRDSGMYGTPGLRYAIFGEGAERFSVNEKSGEVYVRACDTPGKHPCLDFETKPIYYFSFQATDAEGHGQSNVVPLKISLADSNDNPPAFEKALFRAFIEEGSTEFHPPLFIRARDPDANSDIKYSFVEESQLFSLDKNTGEIRVSNSTGLFLSENEDFTINLGIQATDGKFTAMTQANIQVKDVNNHAPIFFKPTYLETIPEKSPKGTVIDIVRASDGDRGRNAEITYHIHKGAYGDFKINSQSGEVILATDQLEYDRRATYELLILAVDSGTPALTGTATMTVNVVNRNDKPPNIHPRIQRISISENASVGDVIHRIKATDSDATDEGALRFMVAEPITALDTRGQPIQGRDTFKKFFALDEKSGEVSVRMPLDRNMGSVINIPFIVADSSADVPQTARGELVITILDINDFPPQFASPWSPSDPTIRISLEEEQPIGNPVFTFSASDPDSGISHFEISNNSVGGGYFDVDPFSGVLTVKQRLDYEKMKFINFTMNVFDSGIPQFSSSAQVFVSLINVNDEPPMFQQSPYYAEVMENAGRSTPVTVISAVDADEGEFGEFTFSLTGDHAEDFAIDERGTLTVVNSNLLDRESTPVVAVTVMAFDGLHSSTVPVYVEILDENDNPPKFQEKEYTATVGDSLSWDPPSPILQVSATDPDFGLHSALLYSIVSGNVENAFRLDAQRGVLYATRSLANLPSKYELKIRVRDENGTGPFYDEARISLEIQKTNRHAPRFLTPSPDEVVTSIPENQEAGKLIMQLRAEDRDSGSNGEVRYHLKVNETNVQETPEFSLDAENGELRSRRALDREERAAYELVLVARDNGSPLALEALHPLMVKVEDLNDNAPKFISDEPLVFTLDENAPAGTSIGEVKAEDKDIGANARIFYKILEGNEGGEFSVDEVNGVLRSQKVLDREERPSYHLIIGASNSRTFDPQRSELEEKGSSISTQEVVVRLHDCNDNAPQFPLQVNFAVIPWDAGVGYSFIQVKAIDPDKGENSSLVYNIQASLLHAIHSNDSLGSVVPSPFKIEDDGTLRTKILLTEYRGDWFTLEISATEAAHPFRQARTSIEVYLYREEDTIRLVLQEPAETVHANKDEILKELSDIAGFQLVFANLRYHVDQENNIHKNWTDMYVVGVNRKERSLAPVQKILNPIDNHYDHLHAYYENFHITSIQPVVKPLLLEGEFDPLVGVLIALLVVLIVGITSACAVFSCLRHWVPSGKTNIQEPLIRDRERPLDPLSKTENPLWLEGRARSPPLPGPYEEQELTMSVNETPPNEERISQQGDATSHAYATIQKPTRTKMIPRELEGEYATIRLPSGPVIPGLGYPHLDTIDLASFLLCPLGPEYQEMPSGFSGGPDSYSESLNYSPEGCPTLTAELL</sequence>
<keyword evidence="6 10" id="KW-0106">Calcium</keyword>
<feature type="chain" id="PRO_5036402418" description="Cadherin domain-containing protein" evidence="12">
    <location>
        <begin position="29"/>
        <end position="1811"/>
    </location>
</feature>
<keyword evidence="3 11" id="KW-0812">Transmembrane</keyword>
<feature type="domain" description="Cadherin" evidence="13">
    <location>
        <begin position="43"/>
        <end position="137"/>
    </location>
</feature>
<feature type="domain" description="Cadherin" evidence="13">
    <location>
        <begin position="958"/>
        <end position="1059"/>
    </location>
</feature>
<keyword evidence="2" id="KW-0245">EGF-like domain</keyword>
<dbReference type="OrthoDB" id="9990384at2759"/>
<evidence type="ECO:0000256" key="7">
    <source>
        <dbReference type="ARBA" id="ARBA00022989"/>
    </source>
</evidence>
<feature type="domain" description="Cadherin" evidence="13">
    <location>
        <begin position="1405"/>
        <end position="1519"/>
    </location>
</feature>
<keyword evidence="8 11" id="KW-0472">Membrane</keyword>
<feature type="domain" description="Cadherin" evidence="13">
    <location>
        <begin position="1281"/>
        <end position="1396"/>
    </location>
</feature>
<feature type="domain" description="Cadherin" evidence="13">
    <location>
        <begin position="252"/>
        <end position="406"/>
    </location>
</feature>
<accession>A0A7R8X7D1</accession>
<proteinExistence type="predicted"/>
<feature type="domain" description="Cadherin" evidence="13">
    <location>
        <begin position="521"/>
        <end position="622"/>
    </location>
</feature>
<dbReference type="FunFam" id="2.60.40.60:FF:000266">
    <property type="entry name" value="Cadherin 23"/>
    <property type="match status" value="1"/>
</dbReference>
<dbReference type="PANTHER" id="PTHR24026:SF133">
    <property type="entry name" value="CADHERIN-RELATED FAMILY MEMBER 2"/>
    <property type="match status" value="1"/>
</dbReference>
<evidence type="ECO:0000256" key="2">
    <source>
        <dbReference type="ARBA" id="ARBA00022536"/>
    </source>
</evidence>
<evidence type="ECO:0000256" key="3">
    <source>
        <dbReference type="ARBA" id="ARBA00022692"/>
    </source>
</evidence>
<evidence type="ECO:0000256" key="5">
    <source>
        <dbReference type="ARBA" id="ARBA00022737"/>
    </source>
</evidence>
<feature type="domain" description="Cadherin" evidence="13">
    <location>
        <begin position="623"/>
        <end position="727"/>
    </location>
</feature>
<evidence type="ECO:0000259" key="13">
    <source>
        <dbReference type="PROSITE" id="PS50268"/>
    </source>
</evidence>
<dbReference type="InterPro" id="IPR002126">
    <property type="entry name" value="Cadherin-like_dom"/>
</dbReference>
<dbReference type="GO" id="GO:0009653">
    <property type="term" value="P:anatomical structure morphogenesis"/>
    <property type="evidence" value="ECO:0007669"/>
    <property type="project" value="UniProtKB-ARBA"/>
</dbReference>
<keyword evidence="9" id="KW-1015">Disulfide bond</keyword>
<dbReference type="GO" id="GO:0060429">
    <property type="term" value="P:epithelium development"/>
    <property type="evidence" value="ECO:0007669"/>
    <property type="project" value="UniProtKB-ARBA"/>
</dbReference>
<feature type="domain" description="Cadherin" evidence="13">
    <location>
        <begin position="407"/>
        <end position="520"/>
    </location>
</feature>
<evidence type="ECO:0000256" key="10">
    <source>
        <dbReference type="PROSITE-ProRule" id="PRU00043"/>
    </source>
</evidence>